<dbReference type="Gene3D" id="1.10.8.480">
    <property type="match status" value="1"/>
</dbReference>
<name>A0A822Z427_NELNU</name>
<evidence type="ECO:0000313" key="1">
    <source>
        <dbReference type="EMBL" id="DAD38245.1"/>
    </source>
</evidence>
<dbReference type="AlphaFoldDB" id="A0A822Z427"/>
<proteinExistence type="predicted"/>
<comment type="caution">
    <text evidence="1">The sequence shown here is derived from an EMBL/GenBank/DDBJ whole genome shotgun (WGS) entry which is preliminary data.</text>
</comment>
<organism evidence="1 2">
    <name type="scientific">Nelumbo nucifera</name>
    <name type="common">Sacred lotus</name>
    <dbReference type="NCBI Taxonomy" id="4432"/>
    <lineage>
        <taxon>Eukaryota</taxon>
        <taxon>Viridiplantae</taxon>
        <taxon>Streptophyta</taxon>
        <taxon>Embryophyta</taxon>
        <taxon>Tracheophyta</taxon>
        <taxon>Spermatophyta</taxon>
        <taxon>Magnoliopsida</taxon>
        <taxon>Proteales</taxon>
        <taxon>Nelumbonaceae</taxon>
        <taxon>Nelumbo</taxon>
    </lineage>
</organism>
<evidence type="ECO:0000313" key="2">
    <source>
        <dbReference type="Proteomes" id="UP000607653"/>
    </source>
</evidence>
<protein>
    <submittedName>
        <fullName evidence="1">Uncharacterized protein</fullName>
    </submittedName>
</protein>
<dbReference type="EMBL" id="DUZY01000004">
    <property type="protein sequence ID" value="DAD38245.1"/>
    <property type="molecule type" value="Genomic_DNA"/>
</dbReference>
<sequence length="55" mass="6054">MEVENGDAGGEGSRVKDKVLGVLKQGDFEKRSSRLTQVDFLYLLSLFNKAGIHLS</sequence>
<keyword evidence="2" id="KW-1185">Reference proteome</keyword>
<reference evidence="1 2" key="1">
    <citation type="journal article" date="2020" name="Mol. Biol. Evol.">
        <title>Distinct Expression and Methylation Patterns for Genes with Different Fates following a Single Whole-Genome Duplication in Flowering Plants.</title>
        <authorList>
            <person name="Shi T."/>
            <person name="Rahmani R.S."/>
            <person name="Gugger P.F."/>
            <person name="Wang M."/>
            <person name="Li H."/>
            <person name="Zhang Y."/>
            <person name="Li Z."/>
            <person name="Wang Q."/>
            <person name="Van de Peer Y."/>
            <person name="Marchal K."/>
            <person name="Chen J."/>
        </authorList>
    </citation>
    <scope>NUCLEOTIDE SEQUENCE [LARGE SCALE GENOMIC DNA]</scope>
    <source>
        <tissue evidence="1">Leaf</tissue>
    </source>
</reference>
<dbReference type="Proteomes" id="UP000607653">
    <property type="component" value="Unassembled WGS sequence"/>
</dbReference>
<accession>A0A822Z427</accession>
<gene>
    <name evidence="1" type="ORF">HUJ06_008886</name>
</gene>